<keyword evidence="4" id="KW-1185">Reference proteome</keyword>
<dbReference type="EMBL" id="LUKN01000981">
    <property type="protein sequence ID" value="OAR01817.1"/>
    <property type="molecule type" value="Genomic_DNA"/>
</dbReference>
<gene>
    <name evidence="3" type="ORF">LLEC1_00682</name>
</gene>
<proteinExistence type="predicted"/>
<keyword evidence="2" id="KW-1133">Transmembrane helix</keyword>
<reference evidence="3 4" key="1">
    <citation type="submission" date="2016-03" db="EMBL/GenBank/DDBJ databases">
        <title>Fine-scale spatial genetic structure of a fungal parasite of coffee scale insects.</title>
        <authorList>
            <person name="Jackson D."/>
            <person name="Zemenick K.A."/>
            <person name="Malloure B."/>
            <person name="Quandt C.A."/>
            <person name="James T.Y."/>
        </authorList>
    </citation>
    <scope>NUCLEOTIDE SEQUENCE [LARGE SCALE GENOMIC DNA]</scope>
    <source>
        <strain evidence="3 4">UM487</strain>
    </source>
</reference>
<feature type="transmembrane region" description="Helical" evidence="2">
    <location>
        <begin position="457"/>
        <end position="475"/>
    </location>
</feature>
<organism evidence="3 4">
    <name type="scientific">Cordyceps confragosa</name>
    <name type="common">Lecanicillium lecanii</name>
    <dbReference type="NCBI Taxonomy" id="2714763"/>
    <lineage>
        <taxon>Eukaryota</taxon>
        <taxon>Fungi</taxon>
        <taxon>Dikarya</taxon>
        <taxon>Ascomycota</taxon>
        <taxon>Pezizomycotina</taxon>
        <taxon>Sordariomycetes</taxon>
        <taxon>Hypocreomycetidae</taxon>
        <taxon>Hypocreales</taxon>
        <taxon>Cordycipitaceae</taxon>
        <taxon>Akanthomyces</taxon>
    </lineage>
</organism>
<comment type="caution">
    <text evidence="3">The sequence shown here is derived from an EMBL/GenBank/DDBJ whole genome shotgun (WGS) entry which is preliminary data.</text>
</comment>
<feature type="transmembrane region" description="Helical" evidence="2">
    <location>
        <begin position="183"/>
        <end position="207"/>
    </location>
</feature>
<feature type="region of interest" description="Disordered" evidence="1">
    <location>
        <begin position="1"/>
        <end position="29"/>
    </location>
</feature>
<keyword evidence="2" id="KW-0812">Transmembrane</keyword>
<evidence type="ECO:0000256" key="1">
    <source>
        <dbReference type="SAM" id="MobiDB-lite"/>
    </source>
</evidence>
<feature type="transmembrane region" description="Helical" evidence="2">
    <location>
        <begin position="414"/>
        <end position="437"/>
    </location>
</feature>
<feature type="transmembrane region" description="Helical" evidence="2">
    <location>
        <begin position="123"/>
        <end position="144"/>
    </location>
</feature>
<evidence type="ECO:0008006" key="5">
    <source>
        <dbReference type="Google" id="ProtNLM"/>
    </source>
</evidence>
<sequence length="494" mass="54413">MSHPGSAGNGNSGGHAATSDNAAEASRRRSTIPHYNSFPSYNAIQHETSSGYGTVRQAAAGGKLQTRVLGPDLLRGLLMMFMAMDHLGMALRPWEHGLGKYAEQDGVPVDEWNRTAGYLVRSLTHLCAPGFTLLLGMGVVYLGVSRRAQGWGAPRLLRYFALRMAVLTVVMVAHGVLLTAGQLWFLNIVLFALAVDYFLTGAVWLAVDAMETKLAGLLATAVFVDEDAARSHDSDSDAEQPLLHAGRPLTGTAEAKAARVSWHVQNLLLAVLSVVTIFWNIWLSEDQGQCAVTTSGPPDAASAATDWDDREMDTYWWLRLWFWQANGPGVLSAFPPLAWLSFAITPENRAHPTRSQYLVSPAAFFYTIKYPPDVAFWALTLSANILLMAALGRVPVNFARNWLVVVLDFGTTSLFFYVVHMPVVFVTGWAMCTLFGHETDQKGPSSVLVSDKVIDNAFGFFGVWVLCLLIMWPLCRWYGQFKFGKPSDSLWRIF</sequence>
<dbReference type="OrthoDB" id="2505607at2759"/>
<dbReference type="AlphaFoldDB" id="A0A179IGP9"/>
<protein>
    <recommendedName>
        <fullName evidence="5">Heparan-alpha-glucosaminide N-acetyltransferase catalytic domain-containing protein</fullName>
    </recommendedName>
</protein>
<evidence type="ECO:0000313" key="3">
    <source>
        <dbReference type="EMBL" id="OAR01817.1"/>
    </source>
</evidence>
<feature type="transmembrane region" description="Helical" evidence="2">
    <location>
        <begin position="156"/>
        <end position="177"/>
    </location>
</feature>
<dbReference type="OMA" id="YSRFKST"/>
<dbReference type="PANTHER" id="PTHR40407">
    <property type="entry name" value="MEMBRANE PROTEIN-LIKE PROTEIN"/>
    <property type="match status" value="1"/>
</dbReference>
<dbReference type="PANTHER" id="PTHR40407:SF1">
    <property type="entry name" value="HEPARAN-ALPHA-GLUCOSAMINIDE N-ACETYLTRANSFERASE CATALYTIC DOMAIN-CONTAINING PROTEIN"/>
    <property type="match status" value="1"/>
</dbReference>
<feature type="transmembrane region" description="Helical" evidence="2">
    <location>
        <begin position="374"/>
        <end position="394"/>
    </location>
</feature>
<evidence type="ECO:0000256" key="2">
    <source>
        <dbReference type="SAM" id="Phobius"/>
    </source>
</evidence>
<evidence type="ECO:0000313" key="4">
    <source>
        <dbReference type="Proteomes" id="UP000243081"/>
    </source>
</evidence>
<feature type="transmembrane region" description="Helical" evidence="2">
    <location>
        <begin position="266"/>
        <end position="283"/>
    </location>
</feature>
<accession>A0A179IGP9</accession>
<dbReference type="Proteomes" id="UP000243081">
    <property type="component" value="Unassembled WGS sequence"/>
</dbReference>
<keyword evidence="2" id="KW-0472">Membrane</keyword>
<name>A0A179IGP9_CORDF</name>